<evidence type="ECO:0000256" key="12">
    <source>
        <dbReference type="RuleBase" id="RU363075"/>
    </source>
</evidence>
<evidence type="ECO:0000256" key="9">
    <source>
        <dbReference type="ARBA" id="ARBA00022989"/>
    </source>
</evidence>
<feature type="compositionally biased region" description="Basic and acidic residues" evidence="13">
    <location>
        <begin position="600"/>
        <end position="616"/>
    </location>
</feature>
<evidence type="ECO:0000256" key="5">
    <source>
        <dbReference type="ARBA" id="ARBA00022676"/>
    </source>
</evidence>
<dbReference type="AlphaFoldDB" id="A0AAN6T6M9"/>
<dbReference type="Proteomes" id="UP001305647">
    <property type="component" value="Unassembled WGS sequence"/>
</dbReference>
<evidence type="ECO:0000256" key="6">
    <source>
        <dbReference type="ARBA" id="ARBA00022679"/>
    </source>
</evidence>
<dbReference type="Pfam" id="PF03901">
    <property type="entry name" value="Glyco_transf_22"/>
    <property type="match status" value="1"/>
</dbReference>
<comment type="caution">
    <text evidence="14">The sequence shown here is derived from an EMBL/GenBank/DDBJ whole genome shotgun (WGS) entry which is preliminary data.</text>
</comment>
<dbReference type="PANTHER" id="PTHR22760">
    <property type="entry name" value="GLYCOSYLTRANSFERASE"/>
    <property type="match status" value="1"/>
</dbReference>
<feature type="transmembrane region" description="Helical" evidence="12">
    <location>
        <begin position="394"/>
        <end position="414"/>
    </location>
</feature>
<comment type="function">
    <text evidence="11">Mannosyltransferase involved in glycosylphosphatidylinositol-anchor biosynthesis. Transfers the third mannose to Man2-GlcN-acyl-PI during GPI precursor assembly.</text>
</comment>
<sequence length="707" mass="79372">MESKPAAKGLRERERERHKWGSDFSATESTKSKVLKVHPQVLAAQVKDVLTLLLVFRFINALCVRTFFQPDEYFQALEPAWSIAFGPDSGAWLTWEWQHQLRSSLHPAILGLAYKAVDGAMGFLNLFPPFRAFILVALPGVLQSVFAALSDFYTWKLAIDIYGRESNAPWAALSMSVLNPWQWYCSTRTFSNSLENTLTIAALAYWPWEVLAGTRAYKGAPLQGKGRVTSLRVALVLAAVAVLLRPTNLLVWLAVLGLSLARLTLTGGSPWNSSTLVLFREIVVCGTAVLAVSLVSDRLYFGFWTFPPYKWLYFNISQSLAVFYGHMPWHYYLSQGIPLLTTTFLPFALVGLYKAAPPLKNSASLQCSIMGTLSAAVLTMVTTLSLISHKEVRFIYPLLPILHILAAPYIIAFFTQPTTATTTTTTTTPSQQSLTSPVTLRHKRTLANLLSLNLLLAGYLSLFHQPAPLSVLTFLRTEFERLHPDALHFRPQDHHHNNKEKEQKELFALFLTPCHSTPWRSHLVYPALRARALTCEPPLHTAPGSREREAYLDEADRFYHRRDDGREYGVRFLADEMWPFSSSSSSSSSLMVGMTTLDKEMEMGKRKEEREERENGGGEIPRYIVGFEGIEPVLQSFFGQEQGQEQEQGDDDAAAAPGRGMGVRLTRVWSAWNGAFNEDWRRRGRLVVWDTGVYEGSGSHEGEGKLS</sequence>
<reference evidence="14" key="1">
    <citation type="journal article" date="2023" name="Mol. Phylogenet. Evol.">
        <title>Genome-scale phylogeny and comparative genomics of the fungal order Sordariales.</title>
        <authorList>
            <person name="Hensen N."/>
            <person name="Bonometti L."/>
            <person name="Westerberg I."/>
            <person name="Brannstrom I.O."/>
            <person name="Guillou S."/>
            <person name="Cros-Aarteil S."/>
            <person name="Calhoun S."/>
            <person name="Haridas S."/>
            <person name="Kuo A."/>
            <person name="Mondo S."/>
            <person name="Pangilinan J."/>
            <person name="Riley R."/>
            <person name="LaButti K."/>
            <person name="Andreopoulos B."/>
            <person name="Lipzen A."/>
            <person name="Chen C."/>
            <person name="Yan M."/>
            <person name="Daum C."/>
            <person name="Ng V."/>
            <person name="Clum A."/>
            <person name="Steindorff A."/>
            <person name="Ohm R.A."/>
            <person name="Martin F."/>
            <person name="Silar P."/>
            <person name="Natvig D.O."/>
            <person name="Lalanne C."/>
            <person name="Gautier V."/>
            <person name="Ament-Velasquez S.L."/>
            <person name="Kruys A."/>
            <person name="Hutchinson M.I."/>
            <person name="Powell A.J."/>
            <person name="Barry K."/>
            <person name="Miller A.N."/>
            <person name="Grigoriev I.V."/>
            <person name="Debuchy R."/>
            <person name="Gladieux P."/>
            <person name="Hiltunen Thoren M."/>
            <person name="Johannesson H."/>
        </authorList>
    </citation>
    <scope>NUCLEOTIDE SEQUENCE</scope>
    <source>
        <strain evidence="14">CBS 757.83</strain>
    </source>
</reference>
<evidence type="ECO:0000313" key="15">
    <source>
        <dbReference type="Proteomes" id="UP001305647"/>
    </source>
</evidence>
<comment type="similarity">
    <text evidence="3">Belongs to the glycosyltransferase 22 family. PIGB subfamily.</text>
</comment>
<keyword evidence="6" id="KW-0808">Transferase</keyword>
<feature type="region of interest" description="Disordered" evidence="13">
    <location>
        <begin position="1"/>
        <end position="24"/>
    </location>
</feature>
<feature type="transmembrane region" description="Helical" evidence="12">
    <location>
        <begin position="337"/>
        <end position="356"/>
    </location>
</feature>
<comment type="pathway">
    <text evidence="2">Glycolipid biosynthesis; glycosylphosphatidylinositol-anchor biosynthesis.</text>
</comment>
<evidence type="ECO:0000256" key="3">
    <source>
        <dbReference type="ARBA" id="ARBA00006065"/>
    </source>
</evidence>
<protein>
    <recommendedName>
        <fullName evidence="12">Mannosyltransferase</fullName>
        <ecNumber evidence="12">2.4.1.-</ecNumber>
    </recommendedName>
</protein>
<name>A0AAN6T6M9_9PEZI</name>
<keyword evidence="15" id="KW-1185">Reference proteome</keyword>
<evidence type="ECO:0000256" key="1">
    <source>
        <dbReference type="ARBA" id="ARBA00004477"/>
    </source>
</evidence>
<evidence type="ECO:0000313" key="14">
    <source>
        <dbReference type="EMBL" id="KAK4106753.1"/>
    </source>
</evidence>
<feature type="transmembrane region" description="Helical" evidence="12">
    <location>
        <begin position="446"/>
        <end position="464"/>
    </location>
</feature>
<keyword evidence="7 12" id="KW-0812">Transmembrane</keyword>
<evidence type="ECO:0000256" key="13">
    <source>
        <dbReference type="SAM" id="MobiDB-lite"/>
    </source>
</evidence>
<keyword evidence="5 12" id="KW-0328">Glycosyltransferase</keyword>
<evidence type="ECO:0000256" key="7">
    <source>
        <dbReference type="ARBA" id="ARBA00022692"/>
    </source>
</evidence>
<dbReference type="InterPro" id="IPR005599">
    <property type="entry name" value="GPI_mannosylTrfase"/>
</dbReference>
<dbReference type="PANTHER" id="PTHR22760:SF4">
    <property type="entry name" value="GPI MANNOSYLTRANSFERASE 3"/>
    <property type="match status" value="1"/>
</dbReference>
<keyword evidence="4" id="KW-0337">GPI-anchor biosynthesis</keyword>
<evidence type="ECO:0000256" key="8">
    <source>
        <dbReference type="ARBA" id="ARBA00022824"/>
    </source>
</evidence>
<keyword evidence="10 12" id="KW-0472">Membrane</keyword>
<dbReference type="GO" id="GO:0005789">
    <property type="term" value="C:endoplasmic reticulum membrane"/>
    <property type="evidence" value="ECO:0007669"/>
    <property type="project" value="UniProtKB-SubCell"/>
</dbReference>
<feature type="transmembrane region" description="Helical" evidence="12">
    <location>
        <begin position="368"/>
        <end position="388"/>
    </location>
</feature>
<feature type="transmembrane region" description="Helical" evidence="12">
    <location>
        <begin position="130"/>
        <end position="149"/>
    </location>
</feature>
<keyword evidence="8 12" id="KW-0256">Endoplasmic reticulum</keyword>
<feature type="transmembrane region" description="Helical" evidence="12">
    <location>
        <begin position="233"/>
        <end position="258"/>
    </location>
</feature>
<organism evidence="14 15">
    <name type="scientific">Parathielavia hyrcaniae</name>
    <dbReference type="NCBI Taxonomy" id="113614"/>
    <lineage>
        <taxon>Eukaryota</taxon>
        <taxon>Fungi</taxon>
        <taxon>Dikarya</taxon>
        <taxon>Ascomycota</taxon>
        <taxon>Pezizomycotina</taxon>
        <taxon>Sordariomycetes</taxon>
        <taxon>Sordariomycetidae</taxon>
        <taxon>Sordariales</taxon>
        <taxon>Chaetomiaceae</taxon>
        <taxon>Parathielavia</taxon>
    </lineage>
</organism>
<dbReference type="EMBL" id="MU863624">
    <property type="protein sequence ID" value="KAK4106753.1"/>
    <property type="molecule type" value="Genomic_DNA"/>
</dbReference>
<reference evidence="14" key="2">
    <citation type="submission" date="2023-05" db="EMBL/GenBank/DDBJ databases">
        <authorList>
            <consortium name="Lawrence Berkeley National Laboratory"/>
            <person name="Steindorff A."/>
            <person name="Hensen N."/>
            <person name="Bonometti L."/>
            <person name="Westerberg I."/>
            <person name="Brannstrom I.O."/>
            <person name="Guillou S."/>
            <person name="Cros-Aarteil S."/>
            <person name="Calhoun S."/>
            <person name="Haridas S."/>
            <person name="Kuo A."/>
            <person name="Mondo S."/>
            <person name="Pangilinan J."/>
            <person name="Riley R."/>
            <person name="Labutti K."/>
            <person name="Andreopoulos B."/>
            <person name="Lipzen A."/>
            <person name="Chen C."/>
            <person name="Yanf M."/>
            <person name="Daum C."/>
            <person name="Ng V."/>
            <person name="Clum A."/>
            <person name="Ohm R."/>
            <person name="Martin F."/>
            <person name="Silar P."/>
            <person name="Natvig D."/>
            <person name="Lalanne C."/>
            <person name="Gautier V."/>
            <person name="Ament-Velasquez S.L."/>
            <person name="Kruys A."/>
            <person name="Hutchinson M.I."/>
            <person name="Powell A.J."/>
            <person name="Barry K."/>
            <person name="Miller A.N."/>
            <person name="Grigoriev I.V."/>
            <person name="Debuchy R."/>
            <person name="Gladieux P."/>
            <person name="Thoren M.H."/>
            <person name="Johannesson H."/>
        </authorList>
    </citation>
    <scope>NUCLEOTIDE SEQUENCE</scope>
    <source>
        <strain evidence="14">CBS 757.83</strain>
    </source>
</reference>
<keyword evidence="9 12" id="KW-1133">Transmembrane helix</keyword>
<accession>A0AAN6T6M9</accession>
<feature type="region of interest" description="Disordered" evidence="13">
    <location>
        <begin position="600"/>
        <end position="620"/>
    </location>
</feature>
<evidence type="ECO:0000256" key="10">
    <source>
        <dbReference type="ARBA" id="ARBA00023136"/>
    </source>
</evidence>
<proteinExistence type="inferred from homology"/>
<dbReference type="EC" id="2.4.1.-" evidence="12"/>
<evidence type="ECO:0000256" key="11">
    <source>
        <dbReference type="ARBA" id="ARBA00024708"/>
    </source>
</evidence>
<feature type="transmembrane region" description="Helical" evidence="12">
    <location>
        <begin position="278"/>
        <end position="300"/>
    </location>
</feature>
<dbReference type="GO" id="GO:0000026">
    <property type="term" value="F:alpha-1,2-mannosyltransferase activity"/>
    <property type="evidence" value="ECO:0007669"/>
    <property type="project" value="TreeGrafter"/>
</dbReference>
<evidence type="ECO:0000256" key="4">
    <source>
        <dbReference type="ARBA" id="ARBA00022502"/>
    </source>
</evidence>
<evidence type="ECO:0000256" key="2">
    <source>
        <dbReference type="ARBA" id="ARBA00004687"/>
    </source>
</evidence>
<dbReference type="GO" id="GO:0006506">
    <property type="term" value="P:GPI anchor biosynthetic process"/>
    <property type="evidence" value="ECO:0007669"/>
    <property type="project" value="UniProtKB-KW"/>
</dbReference>
<comment type="subcellular location">
    <subcellularLocation>
        <location evidence="1 12">Endoplasmic reticulum membrane</location>
        <topology evidence="1 12">Multi-pass membrane protein</topology>
    </subcellularLocation>
</comment>
<gene>
    <name evidence="14" type="ORF">N658DRAFT_520234</name>
</gene>
<feature type="compositionally biased region" description="Basic and acidic residues" evidence="13">
    <location>
        <begin position="1"/>
        <end position="21"/>
    </location>
</feature>